<evidence type="ECO:0000256" key="7">
    <source>
        <dbReference type="ARBA" id="ARBA00022840"/>
    </source>
</evidence>
<evidence type="ECO:0000256" key="8">
    <source>
        <dbReference type="ARBA" id="ARBA00022881"/>
    </source>
</evidence>
<dbReference type="NCBIfam" id="TIGR00631">
    <property type="entry name" value="uvrb"/>
    <property type="match status" value="1"/>
</dbReference>
<dbReference type="GO" id="GO:0009381">
    <property type="term" value="F:excinuclease ABC activity"/>
    <property type="evidence" value="ECO:0007669"/>
    <property type="project" value="UniProtKB-UniRule"/>
</dbReference>
<dbReference type="GO" id="GO:0009432">
    <property type="term" value="P:SOS response"/>
    <property type="evidence" value="ECO:0007669"/>
    <property type="project" value="UniProtKB-UniRule"/>
</dbReference>
<keyword evidence="5 13" id="KW-0227">DNA damage</keyword>
<evidence type="ECO:0000259" key="18">
    <source>
        <dbReference type="PROSITE" id="PS51194"/>
    </source>
</evidence>
<dbReference type="InterPro" id="IPR006935">
    <property type="entry name" value="Helicase/UvrB_N"/>
</dbReference>
<name>A0A369KBH5_9BACT</name>
<dbReference type="GO" id="GO:0003677">
    <property type="term" value="F:DNA binding"/>
    <property type="evidence" value="ECO:0007669"/>
    <property type="project" value="UniProtKB-UniRule"/>
</dbReference>
<dbReference type="PANTHER" id="PTHR24029:SF0">
    <property type="entry name" value="UVRABC SYSTEM PROTEIN B"/>
    <property type="match status" value="1"/>
</dbReference>
<keyword evidence="20" id="KW-1185">Reference proteome</keyword>
<evidence type="ECO:0000256" key="15">
    <source>
        <dbReference type="SAM" id="Coils"/>
    </source>
</evidence>
<dbReference type="GO" id="GO:0016887">
    <property type="term" value="F:ATP hydrolysis activity"/>
    <property type="evidence" value="ECO:0007669"/>
    <property type="project" value="InterPro"/>
</dbReference>
<dbReference type="GO" id="GO:0005737">
    <property type="term" value="C:cytoplasm"/>
    <property type="evidence" value="ECO:0007669"/>
    <property type="project" value="UniProtKB-SubCell"/>
</dbReference>
<dbReference type="OrthoDB" id="9806651at2"/>
<evidence type="ECO:0000256" key="11">
    <source>
        <dbReference type="ARBA" id="ARBA00026033"/>
    </source>
</evidence>
<dbReference type="Pfam" id="PF04851">
    <property type="entry name" value="ResIII"/>
    <property type="match status" value="1"/>
</dbReference>
<reference evidence="19 20" key="1">
    <citation type="submission" date="2018-07" db="EMBL/GenBank/DDBJ databases">
        <title>Comparative genomics of the Candidatus Parilichlamydiaceae reveals evidence of convergent evolution and genome reduction in the phylum Chlamydiae.</title>
        <authorList>
            <person name="Taylor-Brown A."/>
            <person name="Polkinghorne A."/>
        </authorList>
    </citation>
    <scope>NUCLEOTIDE SEQUENCE [LARGE SCALE GENOMIC DNA]</scope>
    <source>
        <strain evidence="19 20">Hat2</strain>
    </source>
</reference>
<keyword evidence="10 13" id="KW-0742">SOS response</keyword>
<evidence type="ECO:0000256" key="13">
    <source>
        <dbReference type="HAMAP-Rule" id="MF_00204"/>
    </source>
</evidence>
<feature type="short sequence motif" description="Beta-hairpin" evidence="13">
    <location>
        <begin position="91"/>
        <end position="114"/>
    </location>
</feature>
<evidence type="ECO:0000313" key="20">
    <source>
        <dbReference type="Proteomes" id="UP000253816"/>
    </source>
</evidence>
<dbReference type="Gene3D" id="3.40.50.300">
    <property type="entry name" value="P-loop containing nucleotide triphosphate hydrolases"/>
    <property type="match status" value="3"/>
</dbReference>
<dbReference type="GO" id="GO:0009380">
    <property type="term" value="C:excinuclease repair complex"/>
    <property type="evidence" value="ECO:0007669"/>
    <property type="project" value="InterPro"/>
</dbReference>
<feature type="domain" description="Helicase ATP-binding" evidence="17">
    <location>
        <begin position="25"/>
        <end position="183"/>
    </location>
</feature>
<evidence type="ECO:0000256" key="2">
    <source>
        <dbReference type="ARBA" id="ARBA00008533"/>
    </source>
</evidence>
<evidence type="ECO:0000259" key="17">
    <source>
        <dbReference type="PROSITE" id="PS51192"/>
    </source>
</evidence>
<organism evidence="19 20">
    <name type="scientific">Candidatus Similichlamydia laticola</name>
    <dbReference type="NCBI Taxonomy" id="2170265"/>
    <lineage>
        <taxon>Bacteria</taxon>
        <taxon>Pseudomonadati</taxon>
        <taxon>Chlamydiota</taxon>
        <taxon>Chlamydiia</taxon>
        <taxon>Parachlamydiales</taxon>
        <taxon>Candidatus Parilichlamydiaceae</taxon>
        <taxon>Candidatus Similichlamydia</taxon>
    </lineage>
</organism>
<dbReference type="InterPro" id="IPR036876">
    <property type="entry name" value="UVR_dom_sf"/>
</dbReference>
<dbReference type="SUPFAM" id="SSF46600">
    <property type="entry name" value="C-terminal UvrC-binding domain of UvrB"/>
    <property type="match status" value="1"/>
</dbReference>
<dbReference type="SMART" id="SM00487">
    <property type="entry name" value="DEXDc"/>
    <property type="match status" value="1"/>
</dbReference>
<dbReference type="InterPro" id="IPR014001">
    <property type="entry name" value="Helicase_ATP-bd"/>
</dbReference>
<evidence type="ECO:0000313" key="19">
    <source>
        <dbReference type="EMBL" id="RDB31268.1"/>
    </source>
</evidence>
<evidence type="ECO:0000259" key="16">
    <source>
        <dbReference type="PROSITE" id="PS50151"/>
    </source>
</evidence>
<feature type="coiled-coil region" evidence="15">
    <location>
        <begin position="616"/>
        <end position="643"/>
    </location>
</feature>
<comment type="similarity">
    <text evidence="2 13 14">Belongs to the UvrB family.</text>
</comment>
<keyword evidence="7 13" id="KW-0067">ATP-binding</keyword>
<keyword evidence="15" id="KW-0175">Coiled coil</keyword>
<comment type="domain">
    <text evidence="13">The beta-hairpin motif is involved in DNA binding.</text>
</comment>
<evidence type="ECO:0000256" key="3">
    <source>
        <dbReference type="ARBA" id="ARBA00022490"/>
    </source>
</evidence>
<evidence type="ECO:0000256" key="6">
    <source>
        <dbReference type="ARBA" id="ARBA00022769"/>
    </source>
</evidence>
<keyword evidence="6 13" id="KW-0228">DNA excision</keyword>
<dbReference type="InterPro" id="IPR001943">
    <property type="entry name" value="UVR_dom"/>
</dbReference>
<dbReference type="HAMAP" id="MF_00204">
    <property type="entry name" value="UvrB"/>
    <property type="match status" value="1"/>
</dbReference>
<keyword evidence="3 13" id="KW-0963">Cytoplasm</keyword>
<feature type="domain" description="UVR" evidence="16">
    <location>
        <begin position="620"/>
        <end position="655"/>
    </location>
</feature>
<feature type="domain" description="Helicase C-terminal" evidence="18">
    <location>
        <begin position="429"/>
        <end position="595"/>
    </location>
</feature>
<dbReference type="RefSeq" id="WP_114544563.1">
    <property type="nucleotide sequence ID" value="NZ_QQBG01000024.1"/>
</dbReference>
<dbReference type="PANTHER" id="PTHR24029">
    <property type="entry name" value="UVRABC SYSTEM PROTEIN B"/>
    <property type="match status" value="1"/>
</dbReference>
<dbReference type="GO" id="GO:0006289">
    <property type="term" value="P:nucleotide-excision repair"/>
    <property type="evidence" value="ECO:0007669"/>
    <property type="project" value="UniProtKB-UniRule"/>
</dbReference>
<comment type="caution">
    <text evidence="19">The sequence shown here is derived from an EMBL/GenBank/DDBJ whole genome shotgun (WGS) entry which is preliminary data.</text>
</comment>
<evidence type="ECO:0000256" key="10">
    <source>
        <dbReference type="ARBA" id="ARBA00023236"/>
    </source>
</evidence>
<dbReference type="SUPFAM" id="SSF52540">
    <property type="entry name" value="P-loop containing nucleoside triphosphate hydrolases"/>
    <property type="match status" value="2"/>
</dbReference>
<comment type="function">
    <text evidence="13">The UvrABC repair system catalyzes the recognition and processing of DNA lesions. A damage recognition complex composed of 2 UvrA and 2 UvrB subunits scans DNA for abnormalities. Upon binding of the UvrA(2)B(2) complex to a putative damaged site, the DNA wraps around one UvrB monomer. DNA wrap is dependent on ATP binding by UvrB and probably causes local melting of the DNA helix, facilitating insertion of UvrB beta-hairpin between the DNA strands. Then UvrB probes one DNA strand for the presence of a lesion. If a lesion is found the UvrA subunits dissociate and the UvrB-DNA preincision complex is formed. This complex is subsequently bound by UvrC and the second UvrB is released. If no lesion is found, the DNA wraps around the other UvrB subunit that will check the other stand for damage.</text>
</comment>
<protein>
    <recommendedName>
        <fullName evidence="12 13">UvrABC system protein B</fullName>
        <shortName evidence="13">Protein UvrB</shortName>
    </recommendedName>
    <alternativeName>
        <fullName evidence="13">Excinuclease ABC subunit B</fullName>
    </alternativeName>
</protein>
<keyword evidence="9 13" id="KW-0234">DNA repair</keyword>
<keyword evidence="8 13" id="KW-0267">Excision nuclease</keyword>
<dbReference type="GO" id="GO:0005524">
    <property type="term" value="F:ATP binding"/>
    <property type="evidence" value="ECO:0007669"/>
    <property type="project" value="UniProtKB-UniRule"/>
</dbReference>
<comment type="subcellular location">
    <subcellularLocation>
        <location evidence="1 13 14">Cytoplasm</location>
    </subcellularLocation>
</comment>
<evidence type="ECO:0000256" key="12">
    <source>
        <dbReference type="ARBA" id="ARBA00029504"/>
    </source>
</evidence>
<accession>A0A369KBH5</accession>
<evidence type="ECO:0000256" key="14">
    <source>
        <dbReference type="RuleBase" id="RU003587"/>
    </source>
</evidence>
<dbReference type="Pfam" id="PF12344">
    <property type="entry name" value="UvrB"/>
    <property type="match status" value="1"/>
</dbReference>
<evidence type="ECO:0000256" key="1">
    <source>
        <dbReference type="ARBA" id="ARBA00004496"/>
    </source>
</evidence>
<dbReference type="AlphaFoldDB" id="A0A369KBH5"/>
<feature type="binding site" evidence="13">
    <location>
        <begin position="38"/>
        <end position="45"/>
    </location>
    <ligand>
        <name>ATP</name>
        <dbReference type="ChEBI" id="CHEBI:30616"/>
    </ligand>
</feature>
<dbReference type="NCBIfam" id="NF003673">
    <property type="entry name" value="PRK05298.1"/>
    <property type="match status" value="1"/>
</dbReference>
<dbReference type="PROSITE" id="PS50151">
    <property type="entry name" value="UVR"/>
    <property type="match status" value="1"/>
</dbReference>
<dbReference type="CDD" id="cd17916">
    <property type="entry name" value="DEXHc_UvrB"/>
    <property type="match status" value="1"/>
</dbReference>
<dbReference type="PROSITE" id="PS51192">
    <property type="entry name" value="HELICASE_ATP_BIND_1"/>
    <property type="match status" value="1"/>
</dbReference>
<sequence length="673" mass="76707">MKPFELVSDFVPSGDQPKAISALAQGIEKGRRSQVLLGVTGSGKTFTIANVIQNVQKPTLVLVHNKTLAAQLYDEFCYFFPRNAVEYFVSYYDYYQPEAYVARNDTYIEKSLSINDQVDQLRLRTTKSLLERRDVIVVASVSCIYGLGVPQHFVDMRRKLCVGDAVEREQILNWFVQMQYERKEGLGRGSFRVKGDTIDIVPAYEQDKAIRIRLFGNEIESLFLIDPVTGALQESLSTITLYPASHYVSSLNVRESAVHSIRGELERAERDFLDRGFPLHGERLRQRTCCDIEMILQLGYCKGVENYSRHFDGRAPGDPPSCLVDYFPSDFLLVVDESHQTIPQVRAMYHGDRSRKETLVSYGFRLPSAFDNRPLRFEEFYQKINQVIYVSATPGEWELQETGGEMVEQIIRPTGLIDPVVEVRPAVHQVDDVIAEVKKEVRLGRRVLVTTLTKKLSEELAAFFRSIGIKSEYMHADIGTLDRVHLLSKLRKGGCDVLVGVNLLREGLDLPEVGLVAVLDADREGFLRSSTSLVQISGRAARNVDGRVIMYANEMTPSIQRTLAETSRRRTLQMEYNNKHGISPKTTSRQEGKLGSLFRFLPPEDLEAKKERVTDLAEARKLIKAYERAMKKASKQKQYEEAARYRDLLRFYQKIEMRLVEDGEELSPDPPFN</sequence>
<dbReference type="InterPro" id="IPR027417">
    <property type="entry name" value="P-loop_NTPase"/>
</dbReference>
<keyword evidence="4 13" id="KW-0547">Nucleotide-binding</keyword>
<dbReference type="InterPro" id="IPR001650">
    <property type="entry name" value="Helicase_C-like"/>
</dbReference>
<dbReference type="Proteomes" id="UP000253816">
    <property type="component" value="Unassembled WGS sequence"/>
</dbReference>
<comment type="subunit">
    <text evidence="11 13 14">Forms a heterotetramer with UvrA during the search for lesions. Interacts with UvrC in an incision complex.</text>
</comment>
<dbReference type="Pfam" id="PF00271">
    <property type="entry name" value="Helicase_C"/>
    <property type="match status" value="1"/>
</dbReference>
<evidence type="ECO:0000256" key="5">
    <source>
        <dbReference type="ARBA" id="ARBA00022763"/>
    </source>
</evidence>
<gene>
    <name evidence="13" type="primary">uvrB</name>
    <name evidence="19" type="ORF">HAT2_00636</name>
</gene>
<dbReference type="PROSITE" id="PS51194">
    <property type="entry name" value="HELICASE_CTER"/>
    <property type="match status" value="1"/>
</dbReference>
<dbReference type="Pfam" id="PF17757">
    <property type="entry name" value="UvrB_inter"/>
    <property type="match status" value="1"/>
</dbReference>
<evidence type="ECO:0000256" key="4">
    <source>
        <dbReference type="ARBA" id="ARBA00022741"/>
    </source>
</evidence>
<proteinExistence type="inferred from homology"/>
<evidence type="ECO:0000256" key="9">
    <source>
        <dbReference type="ARBA" id="ARBA00023204"/>
    </source>
</evidence>
<dbReference type="InterPro" id="IPR004807">
    <property type="entry name" value="UvrB"/>
</dbReference>
<dbReference type="InterPro" id="IPR024759">
    <property type="entry name" value="UvrB_YAD/RRR_dom"/>
</dbReference>
<dbReference type="InterPro" id="IPR041471">
    <property type="entry name" value="UvrB_inter"/>
</dbReference>
<dbReference type="EMBL" id="QQBG01000024">
    <property type="protein sequence ID" value="RDB31268.1"/>
    <property type="molecule type" value="Genomic_DNA"/>
</dbReference>
<dbReference type="SMART" id="SM00490">
    <property type="entry name" value="HELICc"/>
    <property type="match status" value="1"/>
</dbReference>
<dbReference type="Pfam" id="PF02151">
    <property type="entry name" value="UVR"/>
    <property type="match status" value="1"/>
</dbReference>